<dbReference type="Pfam" id="PF00535">
    <property type="entry name" value="Glycos_transf_2"/>
    <property type="match status" value="1"/>
</dbReference>
<keyword evidence="8" id="KW-1185">Reference proteome</keyword>
<evidence type="ECO:0000256" key="1">
    <source>
        <dbReference type="ARBA" id="ARBA00001946"/>
    </source>
</evidence>
<feature type="domain" description="Glycosyltransferase 2-like" evidence="6">
    <location>
        <begin position="6"/>
        <end position="124"/>
    </location>
</feature>
<dbReference type="EMBL" id="FWFL01000006">
    <property type="protein sequence ID" value="SLN47853.1"/>
    <property type="molecule type" value="Genomic_DNA"/>
</dbReference>
<dbReference type="InterPro" id="IPR050256">
    <property type="entry name" value="Glycosyltransferase_2"/>
</dbReference>
<gene>
    <name evidence="7" type="primary">gpgS</name>
    <name evidence="7" type="ORF">PEL8287_02465</name>
</gene>
<evidence type="ECO:0000313" key="8">
    <source>
        <dbReference type="Proteomes" id="UP000193827"/>
    </source>
</evidence>
<keyword evidence="3 7" id="KW-0328">Glycosyltransferase</keyword>
<proteinExistence type="inferred from homology"/>
<evidence type="ECO:0000313" key="7">
    <source>
        <dbReference type="EMBL" id="SLN47853.1"/>
    </source>
</evidence>
<evidence type="ECO:0000256" key="5">
    <source>
        <dbReference type="ARBA" id="ARBA00022842"/>
    </source>
</evidence>
<evidence type="ECO:0000259" key="6">
    <source>
        <dbReference type="Pfam" id="PF00535"/>
    </source>
</evidence>
<dbReference type="RefSeq" id="WP_085892690.1">
    <property type="nucleotide sequence ID" value="NZ_FWFL01000006.1"/>
</dbReference>
<organism evidence="7 8">
    <name type="scientific">Roseovarius litorisediminis</name>
    <dbReference type="NCBI Taxonomy" id="1312363"/>
    <lineage>
        <taxon>Bacteria</taxon>
        <taxon>Pseudomonadati</taxon>
        <taxon>Pseudomonadota</taxon>
        <taxon>Alphaproteobacteria</taxon>
        <taxon>Rhodobacterales</taxon>
        <taxon>Roseobacteraceae</taxon>
        <taxon>Roseovarius</taxon>
    </lineage>
</organism>
<keyword evidence="4 7" id="KW-0808">Transferase</keyword>
<dbReference type="GO" id="GO:0016757">
    <property type="term" value="F:glycosyltransferase activity"/>
    <property type="evidence" value="ECO:0007669"/>
    <property type="project" value="UniProtKB-KW"/>
</dbReference>
<dbReference type="EC" id="2.4.1.266" evidence="7"/>
<dbReference type="Gene3D" id="3.90.550.10">
    <property type="entry name" value="Spore Coat Polysaccharide Biosynthesis Protein SpsA, Chain A"/>
    <property type="match status" value="1"/>
</dbReference>
<dbReference type="OrthoDB" id="9815923at2"/>
<keyword evidence="5" id="KW-0460">Magnesium</keyword>
<name>A0A1Y5SSZ8_9RHOB</name>
<comment type="similarity">
    <text evidence="2">Belongs to the glycosyltransferase 2 family.</text>
</comment>
<evidence type="ECO:0000256" key="4">
    <source>
        <dbReference type="ARBA" id="ARBA00022679"/>
    </source>
</evidence>
<accession>A0A1Y5SSZ8</accession>
<sequence length="408" mass="44141">MSDPVSVIVPARDEAATIRKVVETLLGMDSVTEVIVVDNGSSDDTGRIALAAGARVVAESTPGMGHAAKAGFAAASHNWVMKVDADLDKFDTRLFARMSEARTSGVGLVKGAWNDPKDNMPMTRLLVMPAIRQMFPYLGKLRAPNSGIYLFDQSLIAIEEMTGDYAVDLDVMLRVHASGAEVVEVDIGRIVHDSRDIQHYNNMAEIIMGFFLEQHEKQILKETVVLAQTAEQVICNSLGVLAARSKYGAVVTVFLAQYDTDSARVLSNALSPFPTASVQSLDKAGGFKPRHVPADLRVIASYPVVNEEGPINEALRIAQAFGRPEHDLFLMPNRPERVVVDGFKADMAIETGSGSRIKAQMLEKIAAEIGAASKEQSPRELFQSYQSLPDALKSQLLPASNCADAGNM</sequence>
<reference evidence="7 8" key="1">
    <citation type="submission" date="2017-03" db="EMBL/GenBank/DDBJ databases">
        <authorList>
            <person name="Afonso C.L."/>
            <person name="Miller P.J."/>
            <person name="Scott M.A."/>
            <person name="Spackman E."/>
            <person name="Goraichik I."/>
            <person name="Dimitrov K.M."/>
            <person name="Suarez D.L."/>
            <person name="Swayne D.E."/>
        </authorList>
    </citation>
    <scope>NUCLEOTIDE SEQUENCE [LARGE SCALE GENOMIC DNA]</scope>
    <source>
        <strain evidence="7 8">CECT 8287</strain>
    </source>
</reference>
<evidence type="ECO:0000256" key="2">
    <source>
        <dbReference type="ARBA" id="ARBA00006739"/>
    </source>
</evidence>
<dbReference type="InterPro" id="IPR001173">
    <property type="entry name" value="Glyco_trans_2-like"/>
</dbReference>
<dbReference type="SUPFAM" id="SSF53448">
    <property type="entry name" value="Nucleotide-diphospho-sugar transferases"/>
    <property type="match status" value="1"/>
</dbReference>
<protein>
    <submittedName>
        <fullName evidence="7">Glucosyl-3-phosphoglycerate synthase</fullName>
        <ecNumber evidence="7">2.4.1.266</ecNumber>
    </submittedName>
</protein>
<comment type="cofactor">
    <cofactor evidence="1">
        <name>Mg(2+)</name>
        <dbReference type="ChEBI" id="CHEBI:18420"/>
    </cofactor>
</comment>
<dbReference type="PANTHER" id="PTHR48090:SF10">
    <property type="entry name" value="GLUCOSYL-3-PHOSPHOGLYCERATE SYNTHASE"/>
    <property type="match status" value="1"/>
</dbReference>
<dbReference type="InterPro" id="IPR029044">
    <property type="entry name" value="Nucleotide-diphossugar_trans"/>
</dbReference>
<dbReference type="PANTHER" id="PTHR48090">
    <property type="entry name" value="UNDECAPRENYL-PHOSPHATE 4-DEOXY-4-FORMAMIDO-L-ARABINOSE TRANSFERASE-RELATED"/>
    <property type="match status" value="1"/>
</dbReference>
<dbReference type="Proteomes" id="UP000193827">
    <property type="component" value="Unassembled WGS sequence"/>
</dbReference>
<dbReference type="AlphaFoldDB" id="A0A1Y5SSZ8"/>
<evidence type="ECO:0000256" key="3">
    <source>
        <dbReference type="ARBA" id="ARBA00022676"/>
    </source>
</evidence>